<evidence type="ECO:0000313" key="15">
    <source>
        <dbReference type="Proteomes" id="UP000886722"/>
    </source>
</evidence>
<dbReference type="InterPro" id="IPR003838">
    <property type="entry name" value="ABC3_permease_C"/>
</dbReference>
<evidence type="ECO:0000259" key="13">
    <source>
        <dbReference type="Pfam" id="PF18075"/>
    </source>
</evidence>
<dbReference type="Pfam" id="PF18075">
    <property type="entry name" value="FtsX_ECD"/>
    <property type="match status" value="1"/>
</dbReference>
<evidence type="ECO:0000256" key="4">
    <source>
        <dbReference type="ARBA" id="ARBA00022475"/>
    </source>
</evidence>
<dbReference type="PANTHER" id="PTHR47755:SF1">
    <property type="entry name" value="CELL DIVISION PROTEIN FTSX"/>
    <property type="match status" value="1"/>
</dbReference>
<keyword evidence="7 11" id="KW-1133">Transmembrane helix</keyword>
<proteinExistence type="inferred from homology"/>
<keyword evidence="5 10" id="KW-0132">Cell division</keyword>
<evidence type="ECO:0000256" key="2">
    <source>
        <dbReference type="ARBA" id="ARBA00007379"/>
    </source>
</evidence>
<evidence type="ECO:0000256" key="5">
    <source>
        <dbReference type="ARBA" id="ARBA00022618"/>
    </source>
</evidence>
<dbReference type="AlphaFoldDB" id="A0A9D1GFA1"/>
<name>A0A9D1GFA1_9BACT</name>
<dbReference type="PANTHER" id="PTHR47755">
    <property type="entry name" value="CELL DIVISION PROTEIN FTSX"/>
    <property type="match status" value="1"/>
</dbReference>
<evidence type="ECO:0000256" key="7">
    <source>
        <dbReference type="ARBA" id="ARBA00022989"/>
    </source>
</evidence>
<evidence type="ECO:0000256" key="11">
    <source>
        <dbReference type="SAM" id="Phobius"/>
    </source>
</evidence>
<protein>
    <recommendedName>
        <fullName evidence="3 10">Cell division protein FtsX</fullName>
    </recommendedName>
</protein>
<dbReference type="Pfam" id="PF02687">
    <property type="entry name" value="FtsX"/>
    <property type="match status" value="1"/>
</dbReference>
<organism evidence="14 15">
    <name type="scientific">Candidatus Caccoplasma intestinavium</name>
    <dbReference type="NCBI Taxonomy" id="2840716"/>
    <lineage>
        <taxon>Bacteria</taxon>
        <taxon>Pseudomonadati</taxon>
        <taxon>Bacteroidota</taxon>
        <taxon>Bacteroidia</taxon>
        <taxon>Bacteroidales</taxon>
        <taxon>Bacteroidaceae</taxon>
        <taxon>Bacteroidaceae incertae sedis</taxon>
        <taxon>Candidatus Caccoplasma</taxon>
    </lineage>
</organism>
<keyword evidence="4 10" id="KW-1003">Cell membrane</keyword>
<evidence type="ECO:0000256" key="6">
    <source>
        <dbReference type="ARBA" id="ARBA00022692"/>
    </source>
</evidence>
<keyword evidence="8 10" id="KW-0472">Membrane</keyword>
<comment type="similarity">
    <text evidence="2 10">Belongs to the ABC-4 integral membrane protein family. FtsX subfamily.</text>
</comment>
<feature type="domain" description="FtsX extracellular" evidence="13">
    <location>
        <begin position="54"/>
        <end position="137"/>
    </location>
</feature>
<feature type="transmembrane region" description="Helical" evidence="11">
    <location>
        <begin position="162"/>
        <end position="191"/>
    </location>
</feature>
<evidence type="ECO:0000256" key="1">
    <source>
        <dbReference type="ARBA" id="ARBA00004651"/>
    </source>
</evidence>
<dbReference type="PIRSF" id="PIRSF003097">
    <property type="entry name" value="FtsX"/>
    <property type="match status" value="1"/>
</dbReference>
<evidence type="ECO:0000256" key="10">
    <source>
        <dbReference type="PIRNR" id="PIRNR003097"/>
    </source>
</evidence>
<gene>
    <name evidence="14" type="ORF">IAD06_05490</name>
</gene>
<reference evidence="14" key="1">
    <citation type="submission" date="2020-10" db="EMBL/GenBank/DDBJ databases">
        <authorList>
            <person name="Gilroy R."/>
        </authorList>
    </citation>
    <scope>NUCLEOTIDE SEQUENCE</scope>
    <source>
        <strain evidence="14">21143</strain>
    </source>
</reference>
<evidence type="ECO:0000259" key="12">
    <source>
        <dbReference type="Pfam" id="PF02687"/>
    </source>
</evidence>
<accession>A0A9D1GFA1</accession>
<reference evidence="14" key="2">
    <citation type="journal article" date="2021" name="PeerJ">
        <title>Extensive microbial diversity within the chicken gut microbiome revealed by metagenomics and culture.</title>
        <authorList>
            <person name="Gilroy R."/>
            <person name="Ravi A."/>
            <person name="Getino M."/>
            <person name="Pursley I."/>
            <person name="Horton D.L."/>
            <person name="Alikhan N.F."/>
            <person name="Baker D."/>
            <person name="Gharbi K."/>
            <person name="Hall N."/>
            <person name="Watson M."/>
            <person name="Adriaenssens E.M."/>
            <person name="Foster-Nyarko E."/>
            <person name="Jarju S."/>
            <person name="Secka A."/>
            <person name="Antonio M."/>
            <person name="Oren A."/>
            <person name="Chaudhuri R.R."/>
            <person name="La Ragione R."/>
            <person name="Hildebrand F."/>
            <person name="Pallen M.J."/>
        </authorList>
    </citation>
    <scope>NUCLEOTIDE SEQUENCE</scope>
    <source>
        <strain evidence="14">21143</strain>
    </source>
</reference>
<dbReference type="Gene3D" id="3.30.70.3040">
    <property type="match status" value="1"/>
</dbReference>
<dbReference type="GO" id="GO:0051301">
    <property type="term" value="P:cell division"/>
    <property type="evidence" value="ECO:0007669"/>
    <property type="project" value="UniProtKB-KW"/>
</dbReference>
<sequence>MAKSKKKKHNSFFGARLTSTISTSLVLFLLGIIALLGVMATQLTVYVRGNMGFSVVLDENVTDAQIKTLQKRLTAAPYARKVQYISKSDALKELYMELGENPEDLLGYNPLRPSFEVKLNSDYADATKLAGIDKTLRSAYPYIENVSYQKDLIELVNDNLKLIGLILLGIAVVMTVISVVLIANTVSLVAYSKRFLLHAMVLVGATPAFIRRPFVRSHIVNGIFGALIANGLLGALLYYMSRELSGFSSLLDKEMLLFIAGGILLAGIVLSYLAARIAVGRYLRADRDKLYYM</sequence>
<dbReference type="InterPro" id="IPR040690">
    <property type="entry name" value="FtsX_ECD"/>
</dbReference>
<keyword evidence="9 10" id="KW-0131">Cell cycle</keyword>
<evidence type="ECO:0000313" key="14">
    <source>
        <dbReference type="EMBL" id="HIT39472.1"/>
    </source>
</evidence>
<feature type="transmembrane region" description="Helical" evidence="11">
    <location>
        <begin position="219"/>
        <end position="240"/>
    </location>
</feature>
<feature type="transmembrane region" description="Helical" evidence="11">
    <location>
        <begin position="255"/>
        <end position="279"/>
    </location>
</feature>
<evidence type="ECO:0000256" key="8">
    <source>
        <dbReference type="ARBA" id="ARBA00023136"/>
    </source>
</evidence>
<evidence type="ECO:0000256" key="9">
    <source>
        <dbReference type="ARBA" id="ARBA00023306"/>
    </source>
</evidence>
<dbReference type="GO" id="GO:0005886">
    <property type="term" value="C:plasma membrane"/>
    <property type="evidence" value="ECO:0007669"/>
    <property type="project" value="UniProtKB-SubCell"/>
</dbReference>
<dbReference type="EMBL" id="DVKT01000043">
    <property type="protein sequence ID" value="HIT39472.1"/>
    <property type="molecule type" value="Genomic_DNA"/>
</dbReference>
<comment type="caution">
    <text evidence="14">The sequence shown here is derived from an EMBL/GenBank/DDBJ whole genome shotgun (WGS) entry which is preliminary data.</text>
</comment>
<keyword evidence="6 11" id="KW-0812">Transmembrane</keyword>
<evidence type="ECO:0000256" key="3">
    <source>
        <dbReference type="ARBA" id="ARBA00021907"/>
    </source>
</evidence>
<comment type="subcellular location">
    <subcellularLocation>
        <location evidence="1">Cell membrane</location>
        <topology evidence="1">Multi-pass membrane protein</topology>
    </subcellularLocation>
</comment>
<feature type="domain" description="ABC3 transporter permease C-terminal" evidence="12">
    <location>
        <begin position="170"/>
        <end position="276"/>
    </location>
</feature>
<dbReference type="InterPro" id="IPR004513">
    <property type="entry name" value="FtsX"/>
</dbReference>
<dbReference type="Proteomes" id="UP000886722">
    <property type="component" value="Unassembled WGS sequence"/>
</dbReference>